<reference evidence="2 3" key="1">
    <citation type="submission" date="2015-03" db="EMBL/GenBank/DDBJ databases">
        <authorList>
            <consortium name="Pathogen Informatics"/>
            <person name="Murphy D."/>
        </authorList>
    </citation>
    <scope>NUCLEOTIDE SEQUENCE [LARGE SCALE GENOMIC DNA]</scope>
    <source>
        <strain evidence="2 3">FE82747</strain>
    </source>
</reference>
<name>A0AA36LN23_YERMO</name>
<proteinExistence type="predicted"/>
<evidence type="ECO:0000256" key="1">
    <source>
        <dbReference type="SAM" id="MobiDB-lite"/>
    </source>
</evidence>
<dbReference type="EMBL" id="CQBM01000002">
    <property type="protein sequence ID" value="CNH90247.1"/>
    <property type="molecule type" value="Genomic_DNA"/>
</dbReference>
<dbReference type="AlphaFoldDB" id="A0AA36LN23"/>
<feature type="compositionally biased region" description="Polar residues" evidence="1">
    <location>
        <begin position="29"/>
        <end position="39"/>
    </location>
</feature>
<organism evidence="2 3">
    <name type="scientific">Yersinia mollaretii</name>
    <dbReference type="NCBI Taxonomy" id="33060"/>
    <lineage>
        <taxon>Bacteria</taxon>
        <taxon>Pseudomonadati</taxon>
        <taxon>Pseudomonadota</taxon>
        <taxon>Gammaproteobacteria</taxon>
        <taxon>Enterobacterales</taxon>
        <taxon>Yersiniaceae</taxon>
        <taxon>Yersinia</taxon>
    </lineage>
</organism>
<dbReference type="Proteomes" id="UP000040841">
    <property type="component" value="Unassembled WGS sequence"/>
</dbReference>
<accession>A0AA36LN23</accession>
<evidence type="ECO:0000313" key="2">
    <source>
        <dbReference type="EMBL" id="CNH90247.1"/>
    </source>
</evidence>
<sequence>MTAAIPNSAPALQNNNIHLRVAEAWQTNTSGKTAATEQNKPTDKPQISGMEQSDINKFIESLRATPEKRELFALLNNKLRSLSSIEREKFISGLVQTLKASEQPGDQNLLQEKFNPAYSMYIASGILINQLNQESLAKIGQVPREDDDEDDSDEI</sequence>
<comment type="caution">
    <text evidence="2">The sequence shown here is derived from an EMBL/GenBank/DDBJ whole genome shotgun (WGS) entry which is preliminary data.</text>
</comment>
<gene>
    <name evidence="2" type="ORF">ERS008502_01690</name>
</gene>
<protein>
    <submittedName>
        <fullName evidence="2">Uncharacterized protein</fullName>
    </submittedName>
</protein>
<feature type="region of interest" description="Disordered" evidence="1">
    <location>
        <begin position="29"/>
        <end position="49"/>
    </location>
</feature>
<evidence type="ECO:0000313" key="3">
    <source>
        <dbReference type="Proteomes" id="UP000040841"/>
    </source>
</evidence>